<feature type="transmembrane region" description="Helical" evidence="1">
    <location>
        <begin position="12"/>
        <end position="32"/>
    </location>
</feature>
<feature type="transmembrane region" description="Helical" evidence="1">
    <location>
        <begin position="311"/>
        <end position="328"/>
    </location>
</feature>
<feature type="transmembrane region" description="Helical" evidence="1">
    <location>
        <begin position="153"/>
        <end position="171"/>
    </location>
</feature>
<feature type="transmembrane region" description="Helical" evidence="1">
    <location>
        <begin position="67"/>
        <end position="88"/>
    </location>
</feature>
<evidence type="ECO:0000256" key="1">
    <source>
        <dbReference type="SAM" id="Phobius"/>
    </source>
</evidence>
<name>A0A3B1D7X8_9ZZZZ</name>
<feature type="transmembrane region" description="Helical" evidence="1">
    <location>
        <begin position="95"/>
        <end position="115"/>
    </location>
</feature>
<organism evidence="2">
    <name type="scientific">hydrothermal vent metagenome</name>
    <dbReference type="NCBI Taxonomy" id="652676"/>
    <lineage>
        <taxon>unclassified sequences</taxon>
        <taxon>metagenomes</taxon>
        <taxon>ecological metagenomes</taxon>
    </lineage>
</organism>
<evidence type="ECO:0000313" key="2">
    <source>
        <dbReference type="EMBL" id="VAX24837.1"/>
    </source>
</evidence>
<protein>
    <recommendedName>
        <fullName evidence="3">Glycosyltransferase RgtA/B/C/D-like domain-containing protein</fullName>
    </recommendedName>
</protein>
<reference evidence="2" key="1">
    <citation type="submission" date="2018-06" db="EMBL/GenBank/DDBJ databases">
        <authorList>
            <person name="Zhirakovskaya E."/>
        </authorList>
    </citation>
    <scope>NUCLEOTIDE SEQUENCE</scope>
</reference>
<feature type="transmembrane region" description="Helical" evidence="1">
    <location>
        <begin position="220"/>
        <end position="240"/>
    </location>
</feature>
<keyword evidence="1" id="KW-1133">Transmembrane helix</keyword>
<dbReference type="EMBL" id="UOGE01000097">
    <property type="protein sequence ID" value="VAX24837.1"/>
    <property type="molecule type" value="Genomic_DNA"/>
</dbReference>
<dbReference type="AlphaFoldDB" id="A0A3B1D7X8"/>
<keyword evidence="1" id="KW-0812">Transmembrane</keyword>
<gene>
    <name evidence="2" type="ORF">MNBD_NITROSPINAE02-238</name>
</gene>
<feature type="transmembrane region" description="Helical" evidence="1">
    <location>
        <begin position="340"/>
        <end position="361"/>
    </location>
</feature>
<sequence>MTIKNRSDNLPANKIGLPVFILSSAILAAGALKYSIYTGGDYERYISLGNDFWNYFFTGDPEKLPRLSLWAICYFIPNLIIAGGVKVFGSSFHPIFVCFNISLYSIMTVLFFKVWSPGSGDRLDWKLGAIGFALIFGLPTEVLSHNYNVLSDVIFLTATGAVCYFLANAVLLRSGRDWRYAFAAGFVTVFIRPPGLMIIVFLTIAAVYVYLAVKIKNKALAPAVLIIGPACFALLVWPALNYFKVTKSGLFEKIYPASIRYYYESGMVVAERPEMYLPPPEEYFDYVHIVVNRLFYYFYPLRETYSTIHNVYLLIYAVLIVSLIYMGWRKLAGVGVNGANLAFLLFLLSFYFGLFHSMLFVEDFRYQLPSLPPLWMLAGFATARLRI</sequence>
<keyword evidence="1" id="KW-0472">Membrane</keyword>
<feature type="transmembrane region" description="Helical" evidence="1">
    <location>
        <begin position="127"/>
        <end position="144"/>
    </location>
</feature>
<accession>A0A3B1D7X8</accession>
<evidence type="ECO:0008006" key="3">
    <source>
        <dbReference type="Google" id="ProtNLM"/>
    </source>
</evidence>
<proteinExistence type="predicted"/>
<feature type="transmembrane region" description="Helical" evidence="1">
    <location>
        <begin position="191"/>
        <end position="213"/>
    </location>
</feature>